<evidence type="ECO:0000313" key="2">
    <source>
        <dbReference type="Proteomes" id="UP000291084"/>
    </source>
</evidence>
<name>A0A0S3RYT7_PHAAN</name>
<proteinExistence type="predicted"/>
<gene>
    <name evidence="1" type="primary">Vigan.04G332100</name>
    <name evidence="1" type="ORF">VIGAN_04332100</name>
</gene>
<dbReference type="EMBL" id="AP015037">
    <property type="protein sequence ID" value="BAT85742.1"/>
    <property type="molecule type" value="Genomic_DNA"/>
</dbReference>
<protein>
    <submittedName>
        <fullName evidence="1">Uncharacterized protein</fullName>
    </submittedName>
</protein>
<evidence type="ECO:0000313" key="1">
    <source>
        <dbReference type="EMBL" id="BAT85742.1"/>
    </source>
</evidence>
<dbReference type="Proteomes" id="UP000291084">
    <property type="component" value="Chromosome 4"/>
</dbReference>
<accession>A0A0S3RYT7</accession>
<organism evidence="1 2">
    <name type="scientific">Vigna angularis var. angularis</name>
    <dbReference type="NCBI Taxonomy" id="157739"/>
    <lineage>
        <taxon>Eukaryota</taxon>
        <taxon>Viridiplantae</taxon>
        <taxon>Streptophyta</taxon>
        <taxon>Embryophyta</taxon>
        <taxon>Tracheophyta</taxon>
        <taxon>Spermatophyta</taxon>
        <taxon>Magnoliopsida</taxon>
        <taxon>eudicotyledons</taxon>
        <taxon>Gunneridae</taxon>
        <taxon>Pentapetalae</taxon>
        <taxon>rosids</taxon>
        <taxon>fabids</taxon>
        <taxon>Fabales</taxon>
        <taxon>Fabaceae</taxon>
        <taxon>Papilionoideae</taxon>
        <taxon>50 kb inversion clade</taxon>
        <taxon>NPAAA clade</taxon>
        <taxon>indigoferoid/millettioid clade</taxon>
        <taxon>Phaseoleae</taxon>
        <taxon>Vigna</taxon>
    </lineage>
</organism>
<sequence>MATMIGTSSNEFDRRWLTNLCIWLEDFHGLPSEIRIITSKMPISSSFLVPAVASSHEIKIDGNHSWPEVKLLLDQSQDILVWNLSRFVCVHKH</sequence>
<reference evidence="1 2" key="1">
    <citation type="journal article" date="2015" name="Sci. Rep.">
        <title>The power of single molecule real-time sequencing technology in the de novo assembly of a eukaryotic genome.</title>
        <authorList>
            <person name="Sakai H."/>
            <person name="Naito K."/>
            <person name="Ogiso-Tanaka E."/>
            <person name="Takahashi Y."/>
            <person name="Iseki K."/>
            <person name="Muto C."/>
            <person name="Satou K."/>
            <person name="Teruya K."/>
            <person name="Shiroma A."/>
            <person name="Shimoji M."/>
            <person name="Hirano T."/>
            <person name="Itoh T."/>
            <person name="Kaga A."/>
            <person name="Tomooka N."/>
        </authorList>
    </citation>
    <scope>NUCLEOTIDE SEQUENCE [LARGE SCALE GENOMIC DNA]</scope>
    <source>
        <strain evidence="2">cv. Shumari</strain>
    </source>
</reference>
<dbReference type="AlphaFoldDB" id="A0A0S3RYT7"/>
<keyword evidence="2" id="KW-1185">Reference proteome</keyword>